<evidence type="ECO:0000256" key="1">
    <source>
        <dbReference type="SAM" id="SignalP"/>
    </source>
</evidence>
<evidence type="ECO:0000313" key="2">
    <source>
        <dbReference type="EMBL" id="QCY67971.1"/>
    </source>
</evidence>
<dbReference type="AlphaFoldDB" id="A0A5B7X035"/>
<dbReference type="Gene3D" id="3.10.450.360">
    <property type="match status" value="1"/>
</dbReference>
<dbReference type="SUPFAM" id="SSF160574">
    <property type="entry name" value="BT0923-like"/>
    <property type="match status" value="1"/>
</dbReference>
<evidence type="ECO:0008006" key="4">
    <source>
        <dbReference type="Google" id="ProtNLM"/>
    </source>
</evidence>
<dbReference type="EMBL" id="CP040812">
    <property type="protein sequence ID" value="QCY67971.1"/>
    <property type="molecule type" value="Genomic_DNA"/>
</dbReference>
<protein>
    <recommendedName>
        <fullName evidence="4">Nicotinate-nucleotide adenylyltransferase</fullName>
    </recommendedName>
</protein>
<proteinExistence type="predicted"/>
<organism evidence="2 3">
    <name type="scientific">Antarcticibacterium flavum</name>
    <dbReference type="NCBI Taxonomy" id="2058175"/>
    <lineage>
        <taxon>Bacteria</taxon>
        <taxon>Pseudomonadati</taxon>
        <taxon>Bacteroidota</taxon>
        <taxon>Flavobacteriia</taxon>
        <taxon>Flavobacteriales</taxon>
        <taxon>Flavobacteriaceae</taxon>
        <taxon>Antarcticibacterium</taxon>
    </lineage>
</organism>
<feature type="chain" id="PRO_5022994854" description="Nicotinate-nucleotide adenylyltransferase" evidence="1">
    <location>
        <begin position="22"/>
        <end position="182"/>
    </location>
</feature>
<accession>A0A5B7X035</accession>
<dbReference type="KEGG" id="afla:FHG64_00370"/>
<dbReference type="RefSeq" id="WP_139064588.1">
    <property type="nucleotide sequence ID" value="NZ_CP040812.1"/>
</dbReference>
<sequence>MKKVILCLLLFGFLTTGQAQKVIELEVLNLPDVMMVKVGKDATEYKIQELYENEFSSNSIGFIKEFFDMKRYLATVKKEKYDSYEITFKSKRGNVLAFYDKNGEWIKNFQNFKNVELPRNITEYLVTDYNGWTMIRNRYKAKGKEDKIDKEIFVITLKNGNKKQTLRLDAEKETGLATHYKE</sequence>
<dbReference type="OrthoDB" id="1428473at2"/>
<keyword evidence="1" id="KW-0732">Signal</keyword>
<keyword evidence="3" id="KW-1185">Reference proteome</keyword>
<evidence type="ECO:0000313" key="3">
    <source>
        <dbReference type="Proteomes" id="UP000309016"/>
    </source>
</evidence>
<feature type="signal peptide" evidence="1">
    <location>
        <begin position="1"/>
        <end position="21"/>
    </location>
</feature>
<dbReference type="Proteomes" id="UP000309016">
    <property type="component" value="Chromosome"/>
</dbReference>
<reference evidence="2 3" key="1">
    <citation type="submission" date="2019-06" db="EMBL/GenBank/DDBJ databases">
        <title>Complete genome sequence of Antarcticibacterium flavum KCTC 52984T from an Antarctic marine sediment.</title>
        <authorList>
            <person name="Lee Y.M."/>
            <person name="Shin S.C."/>
        </authorList>
    </citation>
    <scope>NUCLEOTIDE SEQUENCE [LARGE SCALE GENOMIC DNA]</scope>
    <source>
        <strain evidence="2 3">KCTC 52984</strain>
    </source>
</reference>
<gene>
    <name evidence="2" type="ORF">FHG64_00370</name>
</gene>
<name>A0A5B7X035_9FLAO</name>